<organism evidence="4 5">
    <name type="scientific">Stieleria neptunia</name>
    <dbReference type="NCBI Taxonomy" id="2527979"/>
    <lineage>
        <taxon>Bacteria</taxon>
        <taxon>Pseudomonadati</taxon>
        <taxon>Planctomycetota</taxon>
        <taxon>Planctomycetia</taxon>
        <taxon>Pirellulales</taxon>
        <taxon>Pirellulaceae</taxon>
        <taxon>Stieleria</taxon>
    </lineage>
</organism>
<dbReference type="InterPro" id="IPR035979">
    <property type="entry name" value="RBD_domain_sf"/>
</dbReference>
<dbReference type="Gene3D" id="3.30.70.330">
    <property type="match status" value="1"/>
</dbReference>
<gene>
    <name evidence="4" type="ORF">Enr13x_19810</name>
</gene>
<dbReference type="PROSITE" id="PS50102">
    <property type="entry name" value="RRM"/>
    <property type="match status" value="1"/>
</dbReference>
<evidence type="ECO:0000256" key="2">
    <source>
        <dbReference type="SAM" id="MobiDB-lite"/>
    </source>
</evidence>
<dbReference type="EMBL" id="CP037423">
    <property type="protein sequence ID" value="QDV42138.1"/>
    <property type="molecule type" value="Genomic_DNA"/>
</dbReference>
<sequence length="122" mass="12157">MKMYVGNLAWAVTTEKLEEIFGQYGQVDDAIVLTDRETGRSRGFGFVTMPDEAAKEAIDALDGQDFEGRPLRVNEAQERAPRGGGGGGGGGYRGGGGGGGNRGGGGGGGGYGGGGGGGRGGW</sequence>
<feature type="region of interest" description="Disordered" evidence="2">
    <location>
        <begin position="73"/>
        <end position="122"/>
    </location>
</feature>
<evidence type="ECO:0000256" key="1">
    <source>
        <dbReference type="ARBA" id="ARBA00022884"/>
    </source>
</evidence>
<protein>
    <submittedName>
        <fullName evidence="4">RNA recognition motif (RRM, RBD, or RNP domain)</fullName>
    </submittedName>
</protein>
<dbReference type="Pfam" id="PF00076">
    <property type="entry name" value="RRM_1"/>
    <property type="match status" value="1"/>
</dbReference>
<keyword evidence="1" id="KW-0694">RNA-binding</keyword>
<dbReference type="CDD" id="cd21608">
    <property type="entry name" value="RRM2_NsCP33_like"/>
    <property type="match status" value="1"/>
</dbReference>
<reference evidence="4 5" key="1">
    <citation type="submission" date="2019-03" db="EMBL/GenBank/DDBJ databases">
        <title>Deep-cultivation of Planctomycetes and their phenomic and genomic characterization uncovers novel biology.</title>
        <authorList>
            <person name="Wiegand S."/>
            <person name="Jogler M."/>
            <person name="Boedeker C."/>
            <person name="Pinto D."/>
            <person name="Vollmers J."/>
            <person name="Rivas-Marin E."/>
            <person name="Kohn T."/>
            <person name="Peeters S.H."/>
            <person name="Heuer A."/>
            <person name="Rast P."/>
            <person name="Oberbeckmann S."/>
            <person name="Bunk B."/>
            <person name="Jeske O."/>
            <person name="Meyerdierks A."/>
            <person name="Storesund J.E."/>
            <person name="Kallscheuer N."/>
            <person name="Luecker S."/>
            <person name="Lage O.M."/>
            <person name="Pohl T."/>
            <person name="Merkel B.J."/>
            <person name="Hornburger P."/>
            <person name="Mueller R.-W."/>
            <person name="Bruemmer F."/>
            <person name="Labrenz M."/>
            <person name="Spormann A.M."/>
            <person name="Op den Camp H."/>
            <person name="Overmann J."/>
            <person name="Amann R."/>
            <person name="Jetten M.S.M."/>
            <person name="Mascher T."/>
            <person name="Medema M.H."/>
            <person name="Devos D.P."/>
            <person name="Kaster A.-K."/>
            <person name="Ovreas L."/>
            <person name="Rohde M."/>
            <person name="Galperin M.Y."/>
            <person name="Jogler C."/>
        </authorList>
    </citation>
    <scope>NUCLEOTIDE SEQUENCE [LARGE SCALE GENOMIC DNA]</scope>
    <source>
        <strain evidence="4 5">Enr13</strain>
    </source>
</reference>
<keyword evidence="5" id="KW-1185">Reference proteome</keyword>
<dbReference type="PANTHER" id="PTHR48027">
    <property type="entry name" value="HETEROGENEOUS NUCLEAR RIBONUCLEOPROTEIN 87F-RELATED"/>
    <property type="match status" value="1"/>
</dbReference>
<dbReference type="InterPro" id="IPR052462">
    <property type="entry name" value="SLIRP/GR-RBP-like"/>
</dbReference>
<dbReference type="SMART" id="SM00360">
    <property type="entry name" value="RRM"/>
    <property type="match status" value="1"/>
</dbReference>
<accession>A0A518HMS2</accession>
<evidence type="ECO:0000313" key="5">
    <source>
        <dbReference type="Proteomes" id="UP000319004"/>
    </source>
</evidence>
<dbReference type="SUPFAM" id="SSF54928">
    <property type="entry name" value="RNA-binding domain, RBD"/>
    <property type="match status" value="1"/>
</dbReference>
<dbReference type="Proteomes" id="UP000319004">
    <property type="component" value="Chromosome"/>
</dbReference>
<feature type="domain" description="RRM" evidence="3">
    <location>
        <begin position="1"/>
        <end position="78"/>
    </location>
</feature>
<proteinExistence type="predicted"/>
<dbReference type="RefSeq" id="WP_145385789.1">
    <property type="nucleotide sequence ID" value="NZ_CP037423.1"/>
</dbReference>
<dbReference type="InterPro" id="IPR012677">
    <property type="entry name" value="Nucleotide-bd_a/b_plait_sf"/>
</dbReference>
<dbReference type="OrthoDB" id="9798855at2"/>
<evidence type="ECO:0000259" key="3">
    <source>
        <dbReference type="PROSITE" id="PS50102"/>
    </source>
</evidence>
<dbReference type="InterPro" id="IPR048289">
    <property type="entry name" value="RRM2_NsCP33-like"/>
</dbReference>
<evidence type="ECO:0000313" key="4">
    <source>
        <dbReference type="EMBL" id="QDV42138.1"/>
    </source>
</evidence>
<dbReference type="KEGG" id="snep:Enr13x_19810"/>
<dbReference type="AlphaFoldDB" id="A0A518HMS2"/>
<name>A0A518HMS2_9BACT</name>
<feature type="compositionally biased region" description="Gly residues" evidence="2">
    <location>
        <begin position="82"/>
        <end position="122"/>
    </location>
</feature>
<dbReference type="InterPro" id="IPR000504">
    <property type="entry name" value="RRM_dom"/>
</dbReference>
<dbReference type="GO" id="GO:0003723">
    <property type="term" value="F:RNA binding"/>
    <property type="evidence" value="ECO:0007669"/>
    <property type="project" value="UniProtKB-KW"/>
</dbReference>